<dbReference type="Proteomes" id="UP001200544">
    <property type="component" value="Unassembled WGS sequence"/>
</dbReference>
<evidence type="ECO:0000313" key="17">
    <source>
        <dbReference type="Proteomes" id="UP000440614"/>
    </source>
</evidence>
<evidence type="ECO:0000313" key="14">
    <source>
        <dbReference type="Proteomes" id="UP000284785"/>
    </source>
</evidence>
<dbReference type="PATRIC" id="fig|818.29.peg.4291"/>
<evidence type="ECO:0000256" key="1">
    <source>
        <dbReference type="SAM" id="Coils"/>
    </source>
</evidence>
<evidence type="ECO:0000313" key="15">
    <source>
        <dbReference type="Proteomes" id="UP000436825"/>
    </source>
</evidence>
<evidence type="ECO:0000313" key="10">
    <source>
        <dbReference type="EMBL" id="UYU72910.1"/>
    </source>
</evidence>
<dbReference type="Proteomes" id="UP000440614">
    <property type="component" value="Unassembled WGS sequence"/>
</dbReference>
<accession>A0A139JWV5</accession>
<dbReference type="EMBL" id="QSJP01000034">
    <property type="protein sequence ID" value="RHD81124.1"/>
    <property type="molecule type" value="Genomic_DNA"/>
</dbReference>
<dbReference type="OMA" id="VIEWTIS"/>
<dbReference type="PROSITE" id="PS51257">
    <property type="entry name" value="PROKAR_LIPOPROTEIN"/>
    <property type="match status" value="1"/>
</dbReference>
<evidence type="ECO:0000313" key="12">
    <source>
        <dbReference type="Proteomes" id="UP000095576"/>
    </source>
</evidence>
<dbReference type="EMBL" id="WCSB01000038">
    <property type="protein sequence ID" value="KAB4447673.1"/>
    <property type="molecule type" value="Genomic_DNA"/>
</dbReference>
<evidence type="ECO:0000313" key="3">
    <source>
        <dbReference type="EMBL" id="KAB4312564.1"/>
    </source>
</evidence>
<reference evidence="10" key="4">
    <citation type="submission" date="2021-06" db="EMBL/GenBank/DDBJ databases">
        <title>Interrogation of the integrated mobile genetic elements in gut-associated Bacteroides with a consensus prediction approach.</title>
        <authorList>
            <person name="Campbell D.E."/>
            <person name="Leigh J.R."/>
            <person name="Kim T."/>
            <person name="England W."/>
            <person name="Whitaker R.J."/>
            <person name="Degnan P.H."/>
        </authorList>
    </citation>
    <scope>NUCLEOTIDE SEQUENCE</scope>
    <source>
        <strain evidence="11">VPI-3443</strain>
        <strain evidence="10">VPI-BTDOT2</strain>
    </source>
</reference>
<dbReference type="EMBL" id="WCRW01000048">
    <property type="protein sequence ID" value="KAB4449680.1"/>
    <property type="molecule type" value="Genomic_DNA"/>
</dbReference>
<proteinExistence type="predicted"/>
<keyword evidence="1" id="KW-0175">Coiled coil</keyword>
<dbReference type="Proteomes" id="UP000436858">
    <property type="component" value="Unassembled WGS sequence"/>
</dbReference>
<feature type="coiled-coil region" evidence="1">
    <location>
        <begin position="25"/>
        <end position="52"/>
    </location>
</feature>
<dbReference type="EMBL" id="CP083685">
    <property type="protein sequence ID" value="UYU92507.1"/>
    <property type="molecule type" value="Genomic_DNA"/>
</dbReference>
<evidence type="ECO:0000313" key="7">
    <source>
        <dbReference type="EMBL" id="MCE9239051.1"/>
    </source>
</evidence>
<dbReference type="GeneID" id="60927485"/>
<sequence length="945" mass="102031">MNKKFLNAVLFGALLASSTGTFTSCKDYDDDINGLSERVDAVEKTLADLNTKFGALAYVKSVSFANGVLTVTDQSGTPTTYTIPDNDTNTTYTLDVSQDGNKATITLTDDKGNKQTKTITFTDTDTDTKFDATKLTVGEDGVVKYDGVATGVTIPKQGTLTITEMTTDGVTYGWAIKYGNAEPVNLMICDVLPITSFGFEPDAYLGGVPSMKALKVVYKAWGETTSCNPATATGEVWEKATTNSYVRPVIAGTYYLNPSSATKEQIKKITVLSADKEYINKTRAAASNPEVESYEVKDGVLTVYFKATTELIEAISSSKITVLAIRVETEAGNTITDEYRAIYATDYENVILGDKAKKAAAAAQHHLYGTTSGKADDAIKADADYEVAYNSTTGIDLADKVITCYDDVAANKTDLTMSAAELAKLGLKYDFHLCAYIDGTNQTNQSDFARLTGSVLYPKLFNETATPYAAVGRQPLVRVQLLDTKANNKVVSTGWIKVMITKDKAPAIDAPFTFDPFTNQCDDKVFALTVEQMNVKVYNKLGMDYKMFKTIYEAANPLYTGDGVVTEVADAGEVTQTDLLKWTISQADMKLALAKTSDVGSLKAVVTYKPKAGYEDSYSDVTITLSTKVNAIAAVTIPASNKIAEYWDANKTYVRLNVVVPGTLTDDCAFAVDLDNTFEGNKPIITGATAYKYIFASKNVNRKEKGLSGTEYTLSVSDDGLTLKATAGAATQNVAVIDADGVVTYQNTDFAKDLLNIASHNSVPSAGFYAWINIKATTGECALELPITNGEYMAYFLRPIDVIAGEGKFQDAVDNGSTVNMLDLLSFSDWRNQAFSTTVKANYFGYYGIELITVDIPNITTDLNGNDINSKKLSEVTSQLVITQTGTTVNPIPAAPAKDTYGTVTYTNNGNAVGAFNLRLPVTVTYKWGTVKSYVIIPVEKTLGN</sequence>
<accession>C6ISL5</accession>
<dbReference type="Proteomes" id="UP000436825">
    <property type="component" value="Unassembled WGS sequence"/>
</dbReference>
<reference evidence="15 16" key="3">
    <citation type="journal article" date="2019" name="Nat. Med.">
        <title>A library of human gut bacterial isolates paired with longitudinal multiomics data enables mechanistic microbiome research.</title>
        <authorList>
            <person name="Poyet M."/>
            <person name="Groussin M."/>
            <person name="Gibbons S.M."/>
            <person name="Avila-Pacheco J."/>
            <person name="Jiang X."/>
            <person name="Kearney S.M."/>
            <person name="Perrotta A.R."/>
            <person name="Berdy B."/>
            <person name="Zhao S."/>
            <person name="Lieberman T.D."/>
            <person name="Swanson P.K."/>
            <person name="Smith M."/>
            <person name="Roesemann S."/>
            <person name="Alexander J.E."/>
            <person name="Rich S.A."/>
            <person name="Livny J."/>
            <person name="Vlamakis H."/>
            <person name="Clish C."/>
            <person name="Bullock K."/>
            <person name="Deik A."/>
            <person name="Scott J."/>
            <person name="Pierce K.A."/>
            <person name="Xavier R.J."/>
            <person name="Alm E.J."/>
        </authorList>
    </citation>
    <scope>NUCLEOTIDE SEQUENCE [LARGE SCALE GENOMIC DNA]</scope>
    <source>
        <strain evidence="5 15">BIOML-A160</strain>
        <strain evidence="6 16">BIOML-A162</strain>
        <strain evidence="4 18">BIOML-A165</strain>
        <strain evidence="3 17">BIOML-A188</strain>
    </source>
</reference>
<dbReference type="Proteomes" id="UP001156216">
    <property type="component" value="Chromosome"/>
</dbReference>
<reference evidence="7" key="5">
    <citation type="submission" date="2021-07" db="EMBL/GenBank/DDBJ databases">
        <title>Comparative genomics of Bacteroides fragilis group isolates reveals species-dependent resistance mechanisms and validates clinical tools for resistance prediction.</title>
        <authorList>
            <person name="Wallace M.J."/>
            <person name="Jean S."/>
            <person name="Wallace M.A."/>
            <person name="Carey-Ann B.D."/>
            <person name="Dantas G."/>
        </authorList>
    </citation>
    <scope>NUCLEOTIDE SEQUENCE</scope>
    <source>
        <strain evidence="7">BJH_160</strain>
    </source>
</reference>
<name>A0A139JWV5_BACT4</name>
<gene>
    <name evidence="9" type="ORF">DW011_11015</name>
    <name evidence="8" type="ORF">DW780_24900</name>
    <name evidence="2" type="ORF">ERS852511_01669</name>
    <name evidence="5" type="ORF">GAN75_27415</name>
    <name evidence="6" type="ORF">GAN91_05620</name>
    <name evidence="4" type="ORF">GAN93_23530</name>
    <name evidence="3" type="ORF">GAO51_11865</name>
    <name evidence="7" type="ORF">K0H07_18055</name>
    <name evidence="10" type="ORF">KQP59_07360</name>
    <name evidence="11" type="ORF">KQP74_07715</name>
</gene>
<dbReference type="Proteomes" id="UP000460317">
    <property type="component" value="Unassembled WGS sequence"/>
</dbReference>
<evidence type="ECO:0000313" key="6">
    <source>
        <dbReference type="EMBL" id="KAB4484983.1"/>
    </source>
</evidence>
<dbReference type="EMBL" id="QROV01000010">
    <property type="protein sequence ID" value="RHL59692.1"/>
    <property type="molecule type" value="Genomic_DNA"/>
</dbReference>
<evidence type="ECO:0000313" key="5">
    <source>
        <dbReference type="EMBL" id="KAB4449680.1"/>
    </source>
</evidence>
<evidence type="ECO:0000313" key="9">
    <source>
        <dbReference type="EMBL" id="RHL59692.1"/>
    </source>
</evidence>
<evidence type="ECO:0000313" key="2">
    <source>
        <dbReference type="EMBL" id="CUP28256.1"/>
    </source>
</evidence>
<evidence type="ECO:0000313" key="18">
    <source>
        <dbReference type="Proteomes" id="UP000460317"/>
    </source>
</evidence>
<dbReference type="Proteomes" id="UP000283616">
    <property type="component" value="Unassembled WGS sequence"/>
</dbReference>
<evidence type="ECO:0000313" key="4">
    <source>
        <dbReference type="EMBL" id="KAB4447673.1"/>
    </source>
</evidence>
<organism evidence="5 15">
    <name type="scientific">Bacteroides thetaiotaomicron</name>
    <dbReference type="NCBI Taxonomy" id="818"/>
    <lineage>
        <taxon>Bacteria</taxon>
        <taxon>Pseudomonadati</taxon>
        <taxon>Bacteroidota</taxon>
        <taxon>Bacteroidia</taxon>
        <taxon>Bacteroidales</taxon>
        <taxon>Bacteroidaceae</taxon>
        <taxon>Bacteroides</taxon>
    </lineage>
</organism>
<evidence type="ECO:0000313" key="11">
    <source>
        <dbReference type="EMBL" id="UYU92507.1"/>
    </source>
</evidence>
<reference evidence="2 12" key="1">
    <citation type="submission" date="2015-09" db="EMBL/GenBank/DDBJ databases">
        <authorList>
            <consortium name="Pathogen Informatics"/>
        </authorList>
    </citation>
    <scope>NUCLEOTIDE SEQUENCE [LARGE SCALE GENOMIC DNA]</scope>
    <source>
        <strain evidence="2 12">2789STDY5834899</strain>
    </source>
</reference>
<reference evidence="13 14" key="2">
    <citation type="submission" date="2018-08" db="EMBL/GenBank/DDBJ databases">
        <title>A genome reference for cultivated species of the human gut microbiota.</title>
        <authorList>
            <person name="Zou Y."/>
            <person name="Xue W."/>
            <person name="Luo G."/>
        </authorList>
    </citation>
    <scope>NUCLEOTIDE SEQUENCE [LARGE SCALE GENOMIC DNA]</scope>
    <source>
        <strain evidence="9 13">AF37-12</strain>
        <strain evidence="8 14">AM30-26</strain>
    </source>
</reference>
<dbReference type="AlphaFoldDB" id="A0A139JWV5"/>
<dbReference type="EMBL" id="CZAP01000004">
    <property type="protein sequence ID" value="CUP28256.1"/>
    <property type="molecule type" value="Genomic_DNA"/>
</dbReference>
<dbReference type="EMBL" id="WCRY01000004">
    <property type="protein sequence ID" value="KAB4484983.1"/>
    <property type="molecule type" value="Genomic_DNA"/>
</dbReference>
<dbReference type="EMBL" id="CP083681">
    <property type="protein sequence ID" value="UYU72910.1"/>
    <property type="molecule type" value="Genomic_DNA"/>
</dbReference>
<dbReference type="Proteomes" id="UP000095576">
    <property type="component" value="Unassembled WGS sequence"/>
</dbReference>
<dbReference type="EMBL" id="WCSY01000010">
    <property type="protein sequence ID" value="KAB4312564.1"/>
    <property type="molecule type" value="Genomic_DNA"/>
</dbReference>
<evidence type="ECO:0000313" key="16">
    <source>
        <dbReference type="Proteomes" id="UP000436858"/>
    </source>
</evidence>
<dbReference type="EMBL" id="JAHYQA010000011">
    <property type="protein sequence ID" value="MCE9239051.1"/>
    <property type="molecule type" value="Genomic_DNA"/>
</dbReference>
<dbReference type="Proteomes" id="UP001162960">
    <property type="component" value="Chromosome"/>
</dbReference>
<dbReference type="RefSeq" id="WP_008762274.1">
    <property type="nucleotide sequence ID" value="NZ_BAABXH010000001.1"/>
</dbReference>
<evidence type="ECO:0000313" key="13">
    <source>
        <dbReference type="Proteomes" id="UP000283616"/>
    </source>
</evidence>
<protein>
    <submittedName>
        <fullName evidence="2">Surface protein</fullName>
    </submittedName>
</protein>
<evidence type="ECO:0000313" key="8">
    <source>
        <dbReference type="EMBL" id="RHD81124.1"/>
    </source>
</evidence>
<dbReference type="Proteomes" id="UP000284785">
    <property type="component" value="Unassembled WGS sequence"/>
</dbReference>